<name>A0A2U1FD07_9PSEU</name>
<feature type="transmembrane region" description="Helical" evidence="14">
    <location>
        <begin position="110"/>
        <end position="128"/>
    </location>
</feature>
<comment type="caution">
    <text evidence="17">The sequence shown here is derived from an EMBL/GenBank/DDBJ whole genome shotgun (WGS) entry which is preliminary data.</text>
</comment>
<comment type="similarity">
    <text evidence="4">Belongs to the class-D beta-lactamase family.</text>
</comment>
<evidence type="ECO:0000313" key="18">
    <source>
        <dbReference type="Proteomes" id="UP000245639"/>
    </source>
</evidence>
<keyword evidence="9" id="KW-0133">Cell shape</keyword>
<dbReference type="Proteomes" id="UP000245639">
    <property type="component" value="Unassembled WGS sequence"/>
</dbReference>
<evidence type="ECO:0000256" key="9">
    <source>
        <dbReference type="ARBA" id="ARBA00022960"/>
    </source>
</evidence>
<dbReference type="GO" id="GO:0008658">
    <property type="term" value="F:penicillin binding"/>
    <property type="evidence" value="ECO:0007669"/>
    <property type="project" value="InterPro"/>
</dbReference>
<evidence type="ECO:0000256" key="12">
    <source>
        <dbReference type="ARBA" id="ARBA00023251"/>
    </source>
</evidence>
<dbReference type="Pfam" id="PF00905">
    <property type="entry name" value="Transpeptidase"/>
    <property type="match status" value="1"/>
</dbReference>
<dbReference type="AlphaFoldDB" id="A0A2U1FD07"/>
<dbReference type="GO" id="GO:0071555">
    <property type="term" value="P:cell wall organization"/>
    <property type="evidence" value="ECO:0007669"/>
    <property type="project" value="TreeGrafter"/>
</dbReference>
<keyword evidence="6 14" id="KW-0812">Transmembrane</keyword>
<feature type="domain" description="Penicillin-binding protein transpeptidase" evidence="15">
    <location>
        <begin position="682"/>
        <end position="997"/>
    </location>
</feature>
<dbReference type="SUPFAM" id="SSF56519">
    <property type="entry name" value="Penicillin binding protein dimerisation domain"/>
    <property type="match status" value="1"/>
</dbReference>
<protein>
    <recommendedName>
        <fullName evidence="5">beta-lactamase</fullName>
        <ecNumber evidence="5">3.5.2.6</ecNumber>
    </recommendedName>
</protein>
<dbReference type="GO" id="GO:0051301">
    <property type="term" value="P:cell division"/>
    <property type="evidence" value="ECO:0007669"/>
    <property type="project" value="UniProtKB-KW"/>
</dbReference>
<evidence type="ECO:0000256" key="13">
    <source>
        <dbReference type="SAM" id="MobiDB-lite"/>
    </source>
</evidence>
<proteinExistence type="inferred from homology"/>
<dbReference type="InterPro" id="IPR050515">
    <property type="entry name" value="Beta-lactam/transpept"/>
</dbReference>
<keyword evidence="17" id="KW-0132">Cell division</keyword>
<dbReference type="InterPro" id="IPR001460">
    <property type="entry name" value="PCN-bd_Tpept"/>
</dbReference>
<feature type="transmembrane region" description="Helical" evidence="14">
    <location>
        <begin position="218"/>
        <end position="235"/>
    </location>
</feature>
<dbReference type="GO" id="GO:0046677">
    <property type="term" value="P:response to antibiotic"/>
    <property type="evidence" value="ECO:0007669"/>
    <property type="project" value="UniProtKB-KW"/>
</dbReference>
<keyword evidence="17" id="KW-0131">Cell cycle</keyword>
<dbReference type="Gene3D" id="3.90.1310.10">
    <property type="entry name" value="Penicillin-binding protein 2a (Domain 2)"/>
    <property type="match status" value="1"/>
</dbReference>
<dbReference type="InterPro" id="IPR036138">
    <property type="entry name" value="PBP_dimer_sf"/>
</dbReference>
<feature type="region of interest" description="Disordered" evidence="13">
    <location>
        <begin position="1"/>
        <end position="68"/>
    </location>
</feature>
<evidence type="ECO:0000256" key="2">
    <source>
        <dbReference type="ARBA" id="ARBA00004141"/>
    </source>
</evidence>
<evidence type="ECO:0000256" key="3">
    <source>
        <dbReference type="ARBA" id="ARBA00007171"/>
    </source>
</evidence>
<gene>
    <name evidence="17" type="ORF">C8D89_105124</name>
</gene>
<keyword evidence="18" id="KW-1185">Reference proteome</keyword>
<reference evidence="17 18" key="1">
    <citation type="submission" date="2018-04" db="EMBL/GenBank/DDBJ databases">
        <title>Genomic Encyclopedia of Type Strains, Phase IV (KMG-IV): sequencing the most valuable type-strain genomes for metagenomic binning, comparative biology and taxonomic classification.</title>
        <authorList>
            <person name="Goeker M."/>
        </authorList>
    </citation>
    <scope>NUCLEOTIDE SEQUENCE [LARGE SCALE GENOMIC DNA]</scope>
    <source>
        <strain evidence="17 18">DSM 45771</strain>
    </source>
</reference>
<evidence type="ECO:0000256" key="4">
    <source>
        <dbReference type="ARBA" id="ARBA00007898"/>
    </source>
</evidence>
<dbReference type="GO" id="GO:0008800">
    <property type="term" value="F:beta-lactamase activity"/>
    <property type="evidence" value="ECO:0007669"/>
    <property type="project" value="UniProtKB-EC"/>
</dbReference>
<dbReference type="EMBL" id="QEKW01000005">
    <property type="protein sequence ID" value="PVZ10048.1"/>
    <property type="molecule type" value="Genomic_DNA"/>
</dbReference>
<evidence type="ECO:0000313" key="17">
    <source>
        <dbReference type="EMBL" id="PVZ10048.1"/>
    </source>
</evidence>
<feature type="transmembrane region" description="Helical" evidence="14">
    <location>
        <begin position="80"/>
        <end position="98"/>
    </location>
</feature>
<feature type="compositionally biased region" description="Basic and acidic residues" evidence="13">
    <location>
        <begin position="50"/>
        <end position="68"/>
    </location>
</feature>
<feature type="transmembrane region" description="Helical" evidence="14">
    <location>
        <begin position="134"/>
        <end position="153"/>
    </location>
</feature>
<feature type="transmembrane region" description="Helical" evidence="14">
    <location>
        <begin position="362"/>
        <end position="381"/>
    </location>
</feature>
<dbReference type="EC" id="3.5.2.6" evidence="5"/>
<keyword evidence="12" id="KW-0046">Antibiotic resistance</keyword>
<feature type="transmembrane region" description="Helical" evidence="14">
    <location>
        <begin position="194"/>
        <end position="212"/>
    </location>
</feature>
<keyword evidence="10 14" id="KW-1133">Transmembrane helix</keyword>
<comment type="subcellular location">
    <subcellularLocation>
        <location evidence="2">Membrane</location>
        <topology evidence="2">Multi-pass membrane protein</topology>
    </subcellularLocation>
</comment>
<accession>A0A2U1FD07</accession>
<evidence type="ECO:0000256" key="10">
    <source>
        <dbReference type="ARBA" id="ARBA00022989"/>
    </source>
</evidence>
<dbReference type="InterPro" id="IPR001182">
    <property type="entry name" value="FtsW/RodA"/>
</dbReference>
<comment type="similarity">
    <text evidence="3">Belongs to the transpeptidase family.</text>
</comment>
<feature type="transmembrane region" description="Helical" evidence="14">
    <location>
        <begin position="393"/>
        <end position="415"/>
    </location>
</feature>
<feature type="domain" description="Penicillin-binding protein dimerisation" evidence="16">
    <location>
        <begin position="561"/>
        <end position="639"/>
    </location>
</feature>
<keyword evidence="11 14" id="KW-0472">Membrane</keyword>
<evidence type="ECO:0000259" key="15">
    <source>
        <dbReference type="Pfam" id="PF00905"/>
    </source>
</evidence>
<evidence type="ECO:0000256" key="8">
    <source>
        <dbReference type="ARBA" id="ARBA00022801"/>
    </source>
</evidence>
<dbReference type="Gene3D" id="3.40.710.10">
    <property type="entry name" value="DD-peptidase/beta-lactamase superfamily"/>
    <property type="match status" value="1"/>
</dbReference>
<dbReference type="PANTHER" id="PTHR30627:SF6">
    <property type="entry name" value="BETA-LACTAMASE YBXI-RELATED"/>
    <property type="match status" value="1"/>
</dbReference>
<organism evidence="17 18">
    <name type="scientific">Actinomycetospora cinnamomea</name>
    <dbReference type="NCBI Taxonomy" id="663609"/>
    <lineage>
        <taxon>Bacteria</taxon>
        <taxon>Bacillati</taxon>
        <taxon>Actinomycetota</taxon>
        <taxon>Actinomycetes</taxon>
        <taxon>Pseudonocardiales</taxon>
        <taxon>Pseudonocardiaceae</taxon>
        <taxon>Actinomycetospora</taxon>
    </lineage>
</organism>
<dbReference type="InterPro" id="IPR012338">
    <property type="entry name" value="Beta-lactam/transpept-like"/>
</dbReference>
<feature type="transmembrane region" description="Helical" evidence="14">
    <location>
        <begin position="242"/>
        <end position="260"/>
    </location>
</feature>
<dbReference type="GO" id="GO:0005886">
    <property type="term" value="C:plasma membrane"/>
    <property type="evidence" value="ECO:0007669"/>
    <property type="project" value="TreeGrafter"/>
</dbReference>
<evidence type="ECO:0000256" key="11">
    <source>
        <dbReference type="ARBA" id="ARBA00023136"/>
    </source>
</evidence>
<keyword evidence="8" id="KW-0378">Hydrolase</keyword>
<feature type="compositionally biased region" description="Basic residues" evidence="13">
    <location>
        <begin position="31"/>
        <end position="48"/>
    </location>
</feature>
<dbReference type="GO" id="GO:0008360">
    <property type="term" value="P:regulation of cell shape"/>
    <property type="evidence" value="ECO:0007669"/>
    <property type="project" value="UniProtKB-KW"/>
</dbReference>
<dbReference type="Pfam" id="PF03717">
    <property type="entry name" value="PBP_dimer"/>
    <property type="match status" value="1"/>
</dbReference>
<evidence type="ECO:0000256" key="1">
    <source>
        <dbReference type="ARBA" id="ARBA00001526"/>
    </source>
</evidence>
<dbReference type="SUPFAM" id="SSF56601">
    <property type="entry name" value="beta-lactamase/transpeptidase-like"/>
    <property type="match status" value="1"/>
</dbReference>
<dbReference type="OrthoDB" id="9766847at2"/>
<dbReference type="InterPro" id="IPR005311">
    <property type="entry name" value="PBP_dimer"/>
</dbReference>
<feature type="transmembrane region" description="Helical" evidence="14">
    <location>
        <begin position="436"/>
        <end position="459"/>
    </location>
</feature>
<evidence type="ECO:0000256" key="14">
    <source>
        <dbReference type="SAM" id="Phobius"/>
    </source>
</evidence>
<comment type="catalytic activity">
    <reaction evidence="1">
        <text>a beta-lactam + H2O = a substituted beta-amino acid</text>
        <dbReference type="Rhea" id="RHEA:20401"/>
        <dbReference type="ChEBI" id="CHEBI:15377"/>
        <dbReference type="ChEBI" id="CHEBI:35627"/>
        <dbReference type="ChEBI" id="CHEBI:140347"/>
        <dbReference type="EC" id="3.5.2.6"/>
    </reaction>
</comment>
<dbReference type="Pfam" id="PF01098">
    <property type="entry name" value="FTSW_RODA_SPOVE"/>
    <property type="match status" value="1"/>
</dbReference>
<sequence length="1005" mass="102550">MLSGGSTDGWDEPAPRGPAPGDGWDRDRRRPGVRLRRALRRLTHRPGRPSRADRAEQRRARARARDERGLEPPRAAWGDILALLAAVVLVVLGAANLAAMGDVGATTTKLATGGLGLALLFLLAARRIAVTPALAWTVYGTTLALLLAVLVVGREVNGALRWLAVGGITLQPSELAKIAVPLVLAAVLTRGRPTWRRFAVALPLAAVPIVLVADQPDLSTATLLTLTTAAVLVIARVPTRYLLPVLAAAVVAAPLAVGLLRDYQAARLGTFLTGSQSAEGPGWAVRQARLAIARGGWWGDRTDPVHLLAARYLPERQTDLALASLASGWGAVAAALALLAGLVIVWRCVLGARAPRSATGRLLCAGFAVLLAVELVVSTGGNLGLLPVAGVPFPILSGGGTATVVHLAALGLALSARRDGARRQLWTPAARSSPRLARTTVAALTVVLVAFASFGAGVVRDPVAAAASVDQMTRCVTIPAPRGAVVDRHGALLAADAGDRGIRVAPALLRRDPAAVDRLAALLGRPPGELHALVDPAPDTVVGLDAGTVPGPVGETVARAGLPGVVVVPAPRRSYPTGPVLAPVLGWVGLATPRQTALHPDLDPRGTTGRAGVEQSYDAVLRGVPGEQCYWVDPVGRPMSAAARRDPVPGATLALTIDLGMQQRLVADVAASLSGSARGAVGGAVAMDPRTGAVLAMASWPSHDNALYGPPLDTAALRATSRAPGTPMINHAIGSALPPGSTFKLVNATANMITSTIPPERVLPGGGSFTYGGHSFGNWRVLPAQNLVDALAWSNDVYFYQLALALGPETMIDTARALGVGSPTGIDLPGESAGYLGTPASVEAAGGTWYPGTTVILGIGQGPLQVTPLQSARWTAAVATGALPTPYVGMAVGTGPGAIALPHPAPTPLPFADRLGPVREGMRAVVTSGTGRALADVGVPVAAKSGTAEDPSVPGGGVDDWMTAVAPADSPDLVVTALAQRPETGTSRTAAVVAATMRAHGAGAP</sequence>
<dbReference type="PANTHER" id="PTHR30627">
    <property type="entry name" value="PEPTIDOGLYCAN D,D-TRANSPEPTIDASE"/>
    <property type="match status" value="1"/>
</dbReference>
<evidence type="ECO:0000256" key="5">
    <source>
        <dbReference type="ARBA" id="ARBA00012865"/>
    </source>
</evidence>
<evidence type="ECO:0000256" key="6">
    <source>
        <dbReference type="ARBA" id="ARBA00022692"/>
    </source>
</evidence>
<keyword evidence="7" id="KW-0732">Signal</keyword>
<evidence type="ECO:0000259" key="16">
    <source>
        <dbReference type="Pfam" id="PF03717"/>
    </source>
</evidence>
<dbReference type="RefSeq" id="WP_116708308.1">
    <property type="nucleotide sequence ID" value="NZ_QEKW01000005.1"/>
</dbReference>
<feature type="transmembrane region" description="Helical" evidence="14">
    <location>
        <begin position="329"/>
        <end position="350"/>
    </location>
</feature>
<evidence type="ECO:0000256" key="7">
    <source>
        <dbReference type="ARBA" id="ARBA00022729"/>
    </source>
</evidence>